<evidence type="ECO:0000256" key="1">
    <source>
        <dbReference type="SAM" id="MobiDB-lite"/>
    </source>
</evidence>
<feature type="region of interest" description="Disordered" evidence="1">
    <location>
        <begin position="1"/>
        <end position="29"/>
    </location>
</feature>
<name>A0A8X6PI41_NEPPI</name>
<evidence type="ECO:0000313" key="3">
    <source>
        <dbReference type="Proteomes" id="UP000887013"/>
    </source>
</evidence>
<organism evidence="2 3">
    <name type="scientific">Nephila pilipes</name>
    <name type="common">Giant wood spider</name>
    <name type="synonym">Nephila maculata</name>
    <dbReference type="NCBI Taxonomy" id="299642"/>
    <lineage>
        <taxon>Eukaryota</taxon>
        <taxon>Metazoa</taxon>
        <taxon>Ecdysozoa</taxon>
        <taxon>Arthropoda</taxon>
        <taxon>Chelicerata</taxon>
        <taxon>Arachnida</taxon>
        <taxon>Araneae</taxon>
        <taxon>Araneomorphae</taxon>
        <taxon>Entelegynae</taxon>
        <taxon>Araneoidea</taxon>
        <taxon>Nephilidae</taxon>
        <taxon>Nephila</taxon>
    </lineage>
</organism>
<feature type="compositionally biased region" description="Basic and acidic residues" evidence="1">
    <location>
        <begin position="18"/>
        <end position="29"/>
    </location>
</feature>
<gene>
    <name evidence="2" type="ORF">NPIL_1621</name>
</gene>
<reference evidence="2" key="1">
    <citation type="submission" date="2020-08" db="EMBL/GenBank/DDBJ databases">
        <title>Multicomponent nature underlies the extraordinary mechanical properties of spider dragline silk.</title>
        <authorList>
            <person name="Kono N."/>
            <person name="Nakamura H."/>
            <person name="Mori M."/>
            <person name="Yoshida Y."/>
            <person name="Ohtoshi R."/>
            <person name="Malay A.D."/>
            <person name="Moran D.A.P."/>
            <person name="Tomita M."/>
            <person name="Numata K."/>
            <person name="Arakawa K."/>
        </authorList>
    </citation>
    <scope>NUCLEOTIDE SEQUENCE</scope>
</reference>
<dbReference type="Proteomes" id="UP000887013">
    <property type="component" value="Unassembled WGS sequence"/>
</dbReference>
<comment type="caution">
    <text evidence="2">The sequence shown here is derived from an EMBL/GenBank/DDBJ whole genome shotgun (WGS) entry which is preliminary data.</text>
</comment>
<sequence>MVPVGSGDDSPDLATVGDNRKKERQSEELSKTFKLATITSTLNDSKEFKDSPEEVLVSMVAASTAWDSPRQDGVDLGMASGMKCRRQWFPW</sequence>
<keyword evidence="3" id="KW-1185">Reference proteome</keyword>
<proteinExistence type="predicted"/>
<protein>
    <submittedName>
        <fullName evidence="2">Uncharacterized protein</fullName>
    </submittedName>
</protein>
<evidence type="ECO:0000313" key="2">
    <source>
        <dbReference type="EMBL" id="GFT68652.1"/>
    </source>
</evidence>
<dbReference type="AlphaFoldDB" id="A0A8X6PI41"/>
<dbReference type="EMBL" id="BMAW01069378">
    <property type="protein sequence ID" value="GFT68652.1"/>
    <property type="molecule type" value="Genomic_DNA"/>
</dbReference>
<accession>A0A8X6PI41</accession>